<name>A0A7U9TK91_9MOLU</name>
<evidence type="ECO:0000313" key="9">
    <source>
        <dbReference type="Proteomes" id="UP000620133"/>
    </source>
</evidence>
<evidence type="ECO:0000256" key="4">
    <source>
        <dbReference type="ARBA" id="ARBA00023295"/>
    </source>
</evidence>
<dbReference type="RefSeq" id="WP_176239152.1">
    <property type="nucleotide sequence ID" value="NZ_AP024412.1"/>
</dbReference>
<dbReference type="InterPro" id="IPR002252">
    <property type="entry name" value="Glyco_hydro_36"/>
</dbReference>
<dbReference type="PIRSF" id="PIRSF005536">
    <property type="entry name" value="Agal"/>
    <property type="match status" value="1"/>
</dbReference>
<evidence type="ECO:0000259" key="7">
    <source>
        <dbReference type="Pfam" id="PF16875"/>
    </source>
</evidence>
<dbReference type="InterPro" id="IPR017853">
    <property type="entry name" value="GH"/>
</dbReference>
<dbReference type="PANTHER" id="PTHR43053">
    <property type="entry name" value="GLYCOSIDASE FAMILY 31"/>
    <property type="match status" value="1"/>
</dbReference>
<gene>
    <name evidence="8" type="ORF">MPAN_001790</name>
</gene>
<comment type="catalytic activity">
    <reaction evidence="1 5">
        <text>Hydrolysis of terminal, non-reducing alpha-D-galactose residues in alpha-D-galactosides, including galactose oligosaccharides, galactomannans and galactolipids.</text>
        <dbReference type="EC" id="3.2.1.22"/>
    </reaction>
</comment>
<evidence type="ECO:0000256" key="1">
    <source>
        <dbReference type="ARBA" id="ARBA00001255"/>
    </source>
</evidence>
<dbReference type="Pfam" id="PF02065">
    <property type="entry name" value="Melibiase"/>
    <property type="match status" value="1"/>
</dbReference>
<dbReference type="InterPro" id="IPR013780">
    <property type="entry name" value="Glyco_hydro_b"/>
</dbReference>
<protein>
    <recommendedName>
        <fullName evidence="2 5">Alpha-galactosidase</fullName>
        <ecNumber evidence="2 5">3.2.1.22</ecNumber>
    </recommendedName>
</protein>
<dbReference type="PROSITE" id="PS00512">
    <property type="entry name" value="ALPHA_GALACTOSIDASE"/>
    <property type="match status" value="1"/>
</dbReference>
<dbReference type="Gene3D" id="2.60.40.1180">
    <property type="entry name" value="Golgi alpha-mannosidase II"/>
    <property type="match status" value="1"/>
</dbReference>
<organism evidence="8 9">
    <name type="scientific">Mariniplasma anaerobium</name>
    <dbReference type="NCBI Taxonomy" id="2735436"/>
    <lineage>
        <taxon>Bacteria</taxon>
        <taxon>Bacillati</taxon>
        <taxon>Mycoplasmatota</taxon>
        <taxon>Mollicutes</taxon>
        <taxon>Acholeplasmatales</taxon>
        <taxon>Acholeplasmataceae</taxon>
        <taxon>Mariniplasma</taxon>
    </lineage>
</organism>
<dbReference type="InterPro" id="IPR038417">
    <property type="entry name" value="Alpga-gal_N_sf"/>
</dbReference>
<dbReference type="KEGG" id="manr:MPAN_001790"/>
<evidence type="ECO:0000256" key="2">
    <source>
        <dbReference type="ARBA" id="ARBA00012755"/>
    </source>
</evidence>
<dbReference type="SUPFAM" id="SSF51445">
    <property type="entry name" value="(Trans)glycosidases"/>
    <property type="match status" value="1"/>
</dbReference>
<dbReference type="InterPro" id="IPR031704">
    <property type="entry name" value="Glyco_hydro_36_N"/>
</dbReference>
<dbReference type="EMBL" id="AP024412">
    <property type="protein sequence ID" value="BCR35286.1"/>
    <property type="molecule type" value="Genomic_DNA"/>
</dbReference>
<dbReference type="InterPro" id="IPR000111">
    <property type="entry name" value="Glyco_hydro_27/36_CS"/>
</dbReference>
<evidence type="ECO:0000256" key="5">
    <source>
        <dbReference type="PIRNR" id="PIRNR005536"/>
    </source>
</evidence>
<feature type="active site" description="Nucleophile" evidence="6">
    <location>
        <position position="477"/>
    </location>
</feature>
<feature type="domain" description="Glycosyl hydrolase family 36 N-terminal" evidence="7">
    <location>
        <begin position="26"/>
        <end position="284"/>
    </location>
</feature>
<dbReference type="InterPro" id="IPR013785">
    <property type="entry name" value="Aldolase_TIM"/>
</dbReference>
<evidence type="ECO:0000256" key="6">
    <source>
        <dbReference type="PIRSR" id="PIRSR005536-1"/>
    </source>
</evidence>
<dbReference type="AlphaFoldDB" id="A0A7U9TK91"/>
<dbReference type="Gene3D" id="3.20.20.70">
    <property type="entry name" value="Aldolase class I"/>
    <property type="match status" value="1"/>
</dbReference>
<keyword evidence="3 5" id="KW-0378">Hydrolase</keyword>
<comment type="similarity">
    <text evidence="5">Belongs to the glycosyl hydrolase.</text>
</comment>
<dbReference type="Pfam" id="PF16875">
    <property type="entry name" value="Glyco_hydro_36N"/>
    <property type="match status" value="1"/>
</dbReference>
<keyword evidence="4 5" id="KW-0326">Glycosidase</keyword>
<evidence type="ECO:0000256" key="3">
    <source>
        <dbReference type="ARBA" id="ARBA00022801"/>
    </source>
</evidence>
<keyword evidence="9" id="KW-1185">Reference proteome</keyword>
<dbReference type="PRINTS" id="PR00743">
    <property type="entry name" value="GLHYDRLASE36"/>
</dbReference>
<dbReference type="InterPro" id="IPR050985">
    <property type="entry name" value="Alpha-glycosidase_related"/>
</dbReference>
<dbReference type="FunFam" id="3.20.20.70:FF:000118">
    <property type="entry name" value="Alpha-galactosidase"/>
    <property type="match status" value="1"/>
</dbReference>
<proteinExistence type="inferred from homology"/>
<accession>A0A7U9TK91</accession>
<evidence type="ECO:0000313" key="8">
    <source>
        <dbReference type="EMBL" id="BCR35286.1"/>
    </source>
</evidence>
<reference evidence="8" key="1">
    <citation type="submission" date="2021-01" db="EMBL/GenBank/DDBJ databases">
        <title>Draft genome sequence of Acholeplasmataceae bacterium strain Mahy22.</title>
        <authorList>
            <person name="Watanabe M."/>
            <person name="Kojima H."/>
            <person name="Fukui M."/>
        </authorList>
    </citation>
    <scope>NUCLEOTIDE SEQUENCE</scope>
    <source>
        <strain evidence="8">Mahy22</strain>
    </source>
</reference>
<dbReference type="Proteomes" id="UP000620133">
    <property type="component" value="Chromosome"/>
</dbReference>
<dbReference type="Gene3D" id="2.70.98.60">
    <property type="entry name" value="alpha-galactosidase from lactobacil brevis"/>
    <property type="match status" value="1"/>
</dbReference>
<dbReference type="PANTHER" id="PTHR43053:SF3">
    <property type="entry name" value="ALPHA-GALACTOSIDASE C-RELATED"/>
    <property type="match status" value="1"/>
</dbReference>
<sequence>MIKFNKPYFVIETNSLTYAFKTLATGHLEHLYFGDKIVDSDLEFLHTKLTAKARGVIDYLEEQGRDIPLDLIPLEFSSSGKGDYKLSPIELKMPDQTFVSDFIYFKHEIIEGILVSDKLPSPYDDEKNTQTLIVTLKDTKFNIYVDLVYTSFYDVDIISRKTIIRNEEKQTINLRKIMSMSFDIYGSQYDMLTLDGGAIKEAQKHITPVAFGTYINSSVTGNSSYKHNPGVILLEKGTHEDYGNCYGFNLIYSGNHYTAVDQSSHGILRVMQGINPAMFEWDLKSNEFFETPTTILSFSSKGLNDLSHHMHDFVNKHLIPRQFREVDRPIVINSWEGFYFDFNERKLLGLAKKAKSLGIELFVLDDGWFSSRNNDLSGLGDYDVNLKKLKHGLNGLSKKIHQMGMKFGLWFEPEMINPVSKLYEKHPEYAIKIEGRDPALGRHQLILDMINPEVRKYIIDEISHIIEDAKLDYIKWDMNRDMTDMFSKHISNQGMFYHSYMLGLYDVLSQLREKYPHILIETCASGGNRFDLGMLRYGPQIWTSDNTDPIARLSIQKGISYFYPQSCISNHVSMSPHEQTLRKTPIDTRFNVSMFGVLGYELDFKFLNAFEINSIKKHIETYKAYRHVLQFGKFYRFNEDPKVRMNFQVSLDDTHVIGNYQVLAQPNPNLEVLKIKDLDQEKVYDLKSLEQKLPLEKFGHLISHALPIKLNPNKALFRLLSRFKQLDNATEEAHISGNVGMKGYKMKQQFMGTYYNDQTRMLGDFGSQIYIIKESR</sequence>
<dbReference type="CDD" id="cd14791">
    <property type="entry name" value="GH36"/>
    <property type="match status" value="1"/>
</dbReference>
<dbReference type="GO" id="GO:0004557">
    <property type="term" value="F:alpha-galactosidase activity"/>
    <property type="evidence" value="ECO:0007669"/>
    <property type="project" value="UniProtKB-UniRule"/>
</dbReference>
<feature type="active site" description="Proton donor" evidence="6">
    <location>
        <position position="545"/>
    </location>
</feature>
<dbReference type="GO" id="GO:0016052">
    <property type="term" value="P:carbohydrate catabolic process"/>
    <property type="evidence" value="ECO:0007669"/>
    <property type="project" value="InterPro"/>
</dbReference>
<dbReference type="EC" id="3.2.1.22" evidence="2 5"/>